<evidence type="ECO:0000313" key="4">
    <source>
        <dbReference type="Proteomes" id="UP000541810"/>
    </source>
</evidence>
<comment type="caution">
    <text evidence="3">The sequence shown here is derived from an EMBL/GenBank/DDBJ whole genome shotgun (WGS) entry which is preliminary data.</text>
</comment>
<dbReference type="InterPro" id="IPR004398">
    <property type="entry name" value="RNA_MeTrfase_RsmD"/>
</dbReference>
<dbReference type="Gene3D" id="3.40.50.150">
    <property type="entry name" value="Vaccinia Virus protein VP39"/>
    <property type="match status" value="1"/>
</dbReference>
<organism evidence="3 4">
    <name type="scientific">Algisphaera agarilytica</name>
    <dbReference type="NCBI Taxonomy" id="1385975"/>
    <lineage>
        <taxon>Bacteria</taxon>
        <taxon>Pseudomonadati</taxon>
        <taxon>Planctomycetota</taxon>
        <taxon>Phycisphaerae</taxon>
        <taxon>Phycisphaerales</taxon>
        <taxon>Phycisphaeraceae</taxon>
        <taxon>Algisphaera</taxon>
    </lineage>
</organism>
<dbReference type="InterPro" id="IPR029063">
    <property type="entry name" value="SAM-dependent_MTases_sf"/>
</dbReference>
<dbReference type="RefSeq" id="WP_184678055.1">
    <property type="nucleotide sequence ID" value="NZ_JACHGY010000001.1"/>
</dbReference>
<reference evidence="3 4" key="1">
    <citation type="submission" date="2020-08" db="EMBL/GenBank/DDBJ databases">
        <title>Genomic Encyclopedia of Type Strains, Phase IV (KMG-IV): sequencing the most valuable type-strain genomes for metagenomic binning, comparative biology and taxonomic classification.</title>
        <authorList>
            <person name="Goeker M."/>
        </authorList>
    </citation>
    <scope>NUCLEOTIDE SEQUENCE [LARGE SCALE GENOMIC DNA]</scope>
    <source>
        <strain evidence="3 4">DSM 103725</strain>
    </source>
</reference>
<dbReference type="EMBL" id="JACHGY010000001">
    <property type="protein sequence ID" value="MBB6430547.1"/>
    <property type="molecule type" value="Genomic_DNA"/>
</dbReference>
<keyword evidence="4" id="KW-1185">Reference proteome</keyword>
<dbReference type="AlphaFoldDB" id="A0A7X0LL22"/>
<dbReference type="Proteomes" id="UP000541810">
    <property type="component" value="Unassembled WGS sequence"/>
</dbReference>
<dbReference type="PANTHER" id="PTHR43542">
    <property type="entry name" value="METHYLTRANSFERASE"/>
    <property type="match status" value="1"/>
</dbReference>
<accession>A0A7X0LL22</accession>
<evidence type="ECO:0000313" key="3">
    <source>
        <dbReference type="EMBL" id="MBB6430547.1"/>
    </source>
</evidence>
<keyword evidence="2 3" id="KW-0808">Transferase</keyword>
<dbReference type="Pfam" id="PF03602">
    <property type="entry name" value="Cons_hypoth95"/>
    <property type="match status" value="1"/>
</dbReference>
<name>A0A7X0LL22_9BACT</name>
<protein>
    <submittedName>
        <fullName evidence="3">16S rRNA (Guanine966-N2)-methyltransferase</fullName>
        <ecNumber evidence="3">2.1.1.171</ecNumber>
    </submittedName>
</protein>
<dbReference type="EC" id="2.1.1.171" evidence="3"/>
<evidence type="ECO:0000256" key="1">
    <source>
        <dbReference type="ARBA" id="ARBA00022603"/>
    </source>
</evidence>
<dbReference type="GO" id="GO:0052913">
    <property type="term" value="F:16S rRNA (guanine(966)-N(2))-methyltransferase activity"/>
    <property type="evidence" value="ECO:0007669"/>
    <property type="project" value="UniProtKB-EC"/>
</dbReference>
<dbReference type="PANTHER" id="PTHR43542:SF1">
    <property type="entry name" value="METHYLTRANSFERASE"/>
    <property type="match status" value="1"/>
</dbReference>
<evidence type="ECO:0000256" key="2">
    <source>
        <dbReference type="ARBA" id="ARBA00022679"/>
    </source>
</evidence>
<gene>
    <name evidence="3" type="ORF">HNQ40_002353</name>
</gene>
<sequence>MRIIAGKYRGRPLINPEDDLTTRPITDRVKENLFNRLQSLGLLGYGRVLDIYCGTGSMGLEALSRGAEHCTFVDQSRDAIDKLEGNLDNFQIGPEQARVVAGSATPPVWSYPIEDRTVTVAFLDPPYAVTNDMAPFYGILEAILPKLEEGGAAIIRTPAEVEAIEVPGYDGPASITYGKMTLHFYQSPLVEDETEQADV</sequence>
<keyword evidence="1 3" id="KW-0489">Methyltransferase</keyword>
<dbReference type="SUPFAM" id="SSF53335">
    <property type="entry name" value="S-adenosyl-L-methionine-dependent methyltransferases"/>
    <property type="match status" value="1"/>
</dbReference>
<proteinExistence type="predicted"/>
<dbReference type="PIRSF" id="PIRSF004553">
    <property type="entry name" value="CHP00095"/>
    <property type="match status" value="1"/>
</dbReference>
<dbReference type="CDD" id="cd02440">
    <property type="entry name" value="AdoMet_MTases"/>
    <property type="match status" value="1"/>
</dbReference>